<keyword evidence="3" id="KW-0934">Plastid</keyword>
<evidence type="ECO:0000313" key="3">
    <source>
        <dbReference type="EMBL" id="AGY61431.1"/>
    </source>
</evidence>
<organism evidence="3 4">
    <name type="scientific">Lotharella oceanica</name>
    <dbReference type="NCBI Taxonomy" id="641309"/>
    <lineage>
        <taxon>Eukaryota</taxon>
        <taxon>Sar</taxon>
        <taxon>Rhizaria</taxon>
        <taxon>Cercozoa</taxon>
        <taxon>Chlorarachniophyceae</taxon>
        <taxon>Lotharella</taxon>
    </lineage>
</organism>
<feature type="transmembrane region" description="Helical" evidence="2">
    <location>
        <begin position="681"/>
        <end position="703"/>
    </location>
</feature>
<feature type="transmembrane region" description="Helical" evidence="2">
    <location>
        <begin position="332"/>
        <end position="350"/>
    </location>
</feature>
<keyword evidence="1" id="KW-0175">Coiled coil</keyword>
<reference evidence="3 4" key="1">
    <citation type="journal article" date="2014" name="BMC Genomics">
        <title>Nucleomorph and plastid genome sequences of the chlorarachniophyte Lotharella oceanica: convergent reductive evolution and frequent recombination in nucleomorph-bearing algae.</title>
        <authorList>
            <person name="Tanifuji G."/>
            <person name="Onodera N.T."/>
            <person name="Brown M.W."/>
            <person name="Curtis B.A."/>
            <person name="Roger A.J."/>
            <person name="Ka-Shu Wong G."/>
            <person name="Melkonian M."/>
            <person name="Archibald J.M."/>
        </authorList>
    </citation>
    <scope>NUCLEOTIDE SEQUENCE [LARGE SCALE GENOMIC DNA]</scope>
    <source>
        <strain evidence="3 4">CCMP622</strain>
    </source>
</reference>
<feature type="coiled-coil region" evidence="1">
    <location>
        <begin position="408"/>
        <end position="458"/>
    </location>
</feature>
<dbReference type="Proteomes" id="UP000243670">
    <property type="component" value="Plastid Pltd"/>
</dbReference>
<name>A0A059SLW7_9EUKA</name>
<evidence type="ECO:0000256" key="2">
    <source>
        <dbReference type="SAM" id="Phobius"/>
    </source>
</evidence>
<proteinExistence type="predicted"/>
<gene>
    <name evidence="3" type="primary">ycf1</name>
    <name evidence="3" type="ORF">M951_p52</name>
</gene>
<geneLocation type="plastid" evidence="3"/>
<feature type="transmembrane region" description="Helical" evidence="2">
    <location>
        <begin position="265"/>
        <end position="285"/>
    </location>
</feature>
<feature type="transmembrane region" description="Helical" evidence="2">
    <location>
        <begin position="639"/>
        <end position="661"/>
    </location>
</feature>
<keyword evidence="2" id="KW-0472">Membrane</keyword>
<evidence type="ECO:0000313" key="4">
    <source>
        <dbReference type="Proteomes" id="UP000243670"/>
    </source>
</evidence>
<feature type="transmembrane region" description="Helical" evidence="2">
    <location>
        <begin position="297"/>
        <end position="320"/>
    </location>
</feature>
<dbReference type="EMBL" id="KF438023">
    <property type="protein sequence ID" value="AGY61431.1"/>
    <property type="molecule type" value="Genomic_DNA"/>
</dbReference>
<protein>
    <submittedName>
        <fullName evidence="3">Ycf1 protein</fullName>
    </submittedName>
</protein>
<keyword evidence="2" id="KW-1133">Transmembrane helix</keyword>
<accession>A0A059SLW7</accession>
<evidence type="ECO:0000256" key="1">
    <source>
        <dbReference type="SAM" id="Coils"/>
    </source>
</evidence>
<feature type="transmembrane region" description="Helical" evidence="2">
    <location>
        <begin position="1016"/>
        <end position="1035"/>
    </location>
</feature>
<keyword evidence="2" id="KW-0812">Transmembrane</keyword>
<sequence length="1620" mass="195132">MSYDSLIKDFIDGIYWNIDHLFNYLSFNSIKPVEINFIFNDKSNFIISNLKEHLGSFNINTCDFYYPNFNYQEYLSRNYPIYNYFNRNTLEFCFVNIKDYWFLFRENRFYLRFEYLEPKSIDQFFNVDSLDFDYFNFGIQEFLDLVYPTFNYKYFRNQDNFLEYLTYNYTYFFQYTPSHNYKSLILYKASQEISKLLYFYSPIFLSLNHFISDFIKGDWINNFSNVSLIHNEFIKSIINENLFFNVQSTGSLTILQLPTYLENKFFIGFLNSTFLALPFSCNQLLSFYTFLTRGPFLGFISTLGWISGQLSLFSCVLFGFKPIILQWYGLEPLNYFLGIYLIVVFLRESLDKIKKQESRALKPRKKYKKDISPEKLDLLMDELDNKDEKYEIKTGAKSNKEDARIKEIIRKRKKIKKLRIQREEKEIEKEKKNEKRQIKREKARLKRLKIHAIRARQKRIRERKIKKKFRNFKKSKLLESIGKKRRFKRKILLKRKKFNLIIKKKIFKLKRRKRQILQTTKKIFRITKKIIRNTTSGYKYLERKIKIRTKKIFLKSRPLELRKKIKHKYPKLDSKRKPTKLESDAKKIYDKNYRSALFRNARKIIKRKKLKRFLMNPKKLASRNENTDSKLKRIKPGKIFAFHFLLAWTENGYLFSYLNSLNFGTSSSVLNLSFVTNLNEYILVHLSYLVGLLFGCLFFSYLYNKAFIKFYFKIFKIRYMDKKLVKFLNKIRRLARKRRRKKERYDAKEFFTPLKTVRKKPKKLKNMPLKPTPALMRRLRRTKTLRLKKQKTFIDTDFIKEDSEEIELSGRRKFRQLRRFYRKFIQFTDTLANMNSIYFSKHAKYFRFEREENLKDRIEEEFQKYFKDEYNLLKTVFPENKNIVYIGGQRDTQKNKKKVPKAKKIYTIILVFLQSTKKIARFILSFLRQFFIKTVTKSLPNLLRSIPKTVINILNYFLKFIKRTFSFSTIKYIIKNIFNFFKEKQERTLSSPNLLETTLKKDTPIFIGRKLIIRRITTIIFTMIVGITMSSMSYYDVSYLLTRPLGFIPQDQRISRTIVNSNSDDVCEYGLSNDRDLYQIFDNNFLYSDIMSIDSKEYNNGLTFEQVNYQAEYSWASRSDAIKRTGFKYYQNDVRKQPKFRDNICISEKDIYLAELEYDEIEELLTKDFFEKNENIDPILARTYDPPKVFYEANPFDDSTRRERYEQIDTNFKIEFLPIDLDSYLFQWDEDDYLVDDEIGDEIRQNYYLNPIYKTLLNGEIDAFISRQPNELILSEFEENELFLRRKSLSNYYESNFYYSKMNHFDAFRSLFFDSKSALNTTYNQQFKGTLNIVQRLFPISLDNNNNRSVLKYDLPSLKKTNRDRFSHEELLNDGKNLSSNYKGLLTTTVSPLFIKWNNQLNQLVMTNNLILKETINSDIYEMSSPSKTNYTFNSFNTLNLQKFTSLIRNSYSIIQCPSLGILGSSPDSKTKIDYLLDKFDLPLDISTQGYLMKIGIQPNPDSKLLNSWLTRFNWYSFLYHDTLPFKDQTEEFGNDIEHVIKVLYYRDNMKGQQLEYKYKRGVNQYSKLRSFISDKTSKDKMDKRIDNYLIEDEKLNTLYGEDQLNILLFFGEIFNDYPT</sequence>